<dbReference type="AlphaFoldDB" id="A0A557QQZ4"/>
<evidence type="ECO:0000256" key="1">
    <source>
        <dbReference type="SAM" id="MobiDB-lite"/>
    </source>
</evidence>
<dbReference type="Gene3D" id="1.10.3210.10">
    <property type="entry name" value="Hypothetical protein af1432"/>
    <property type="match status" value="1"/>
</dbReference>
<dbReference type="Proteomes" id="UP000319502">
    <property type="component" value="Unassembled WGS sequence"/>
</dbReference>
<feature type="domain" description="HD-GYP" evidence="2">
    <location>
        <begin position="157"/>
        <end position="352"/>
    </location>
</feature>
<organism evidence="3 4">
    <name type="scientific">Denitromonas halophila</name>
    <dbReference type="NCBI Taxonomy" id="1629404"/>
    <lineage>
        <taxon>Bacteria</taxon>
        <taxon>Pseudomonadati</taxon>
        <taxon>Pseudomonadota</taxon>
        <taxon>Betaproteobacteria</taxon>
        <taxon>Rhodocyclales</taxon>
        <taxon>Zoogloeaceae</taxon>
        <taxon>Denitromonas</taxon>
    </lineage>
</organism>
<comment type="caution">
    <text evidence="3">The sequence shown here is derived from an EMBL/GenBank/DDBJ whole genome shotgun (WGS) entry which is preliminary data.</text>
</comment>
<dbReference type="GO" id="GO:0008081">
    <property type="term" value="F:phosphoric diester hydrolase activity"/>
    <property type="evidence" value="ECO:0007669"/>
    <property type="project" value="UniProtKB-ARBA"/>
</dbReference>
<evidence type="ECO:0000313" key="4">
    <source>
        <dbReference type="Proteomes" id="UP000319502"/>
    </source>
</evidence>
<reference evidence="3 4" key="1">
    <citation type="submission" date="2019-07" db="EMBL/GenBank/DDBJ databases">
        <title>The pathways for chlorine oxyanion respiration interact through the shared metabolite chlorate.</title>
        <authorList>
            <person name="Barnum T.P."/>
            <person name="Cheng Y."/>
            <person name="Hill K.A."/>
            <person name="Lucas L.N."/>
            <person name="Carlson H.K."/>
            <person name="Coates J.D."/>
        </authorList>
    </citation>
    <scope>NUCLEOTIDE SEQUENCE [LARGE SCALE GENOMIC DNA]</scope>
    <source>
        <strain evidence="3 4">SFB-3</strain>
    </source>
</reference>
<keyword evidence="4" id="KW-1185">Reference proteome</keyword>
<dbReference type="EMBL" id="VMNK01000011">
    <property type="protein sequence ID" value="TVO55323.1"/>
    <property type="molecule type" value="Genomic_DNA"/>
</dbReference>
<proteinExistence type="predicted"/>
<dbReference type="InterPro" id="IPR003607">
    <property type="entry name" value="HD/PDEase_dom"/>
</dbReference>
<dbReference type="SUPFAM" id="SSF109604">
    <property type="entry name" value="HD-domain/PDEase-like"/>
    <property type="match status" value="1"/>
</dbReference>
<dbReference type="PROSITE" id="PS51832">
    <property type="entry name" value="HD_GYP"/>
    <property type="match status" value="1"/>
</dbReference>
<dbReference type="CDD" id="cd00077">
    <property type="entry name" value="HDc"/>
    <property type="match status" value="1"/>
</dbReference>
<protein>
    <submittedName>
        <fullName evidence="3">DUF3391 domain-containing protein</fullName>
    </submittedName>
</protein>
<gene>
    <name evidence="3" type="ORF">FHP91_12645</name>
</gene>
<dbReference type="InterPro" id="IPR037522">
    <property type="entry name" value="HD_GYP_dom"/>
</dbReference>
<dbReference type="InterPro" id="IPR006675">
    <property type="entry name" value="HDIG_dom"/>
</dbReference>
<dbReference type="PANTHER" id="PTHR43155:SF2">
    <property type="entry name" value="CYCLIC DI-GMP PHOSPHODIESTERASE PA4108"/>
    <property type="match status" value="1"/>
</dbReference>
<feature type="region of interest" description="Disordered" evidence="1">
    <location>
        <begin position="69"/>
        <end position="111"/>
    </location>
</feature>
<dbReference type="Pfam" id="PF11871">
    <property type="entry name" value="DUF3391"/>
    <property type="match status" value="1"/>
</dbReference>
<sequence length="441" mass="48696">MAPEELTKDEAVSYVNADALSIGLFVFVDLPWFRHPFAFDRFKIKTEGQIAQLRELGVERFRFDPARSDVPAPASSASSDSMPPAVADVPDASVPDPDEAARQRRRERHAARRMRMARVDRAFLQTGRTVREANRNLIARPAESLAALNEVFGEMASTLLAAPEITIHAMADRIGGEETYSHELNTAVMSLLLARQLDVPGEQMQLLGLGAMLHDIGLAEIPDRVAKKRDALTHAEVELRKLHCEYGVKRGHQIGLPPAVLAVIGQHHEAWDGSGYPKGVSADRIHPLARMVALVNEYDDLCNPADVQRVLTPYEALSILFTQRRGRFEGRVLQALVRQLGVYPPGTVVALSDDRLGMVVSVNSKAPLRPGVMLYQPDMPKDEAGLLNLSQVPEINIAKAMRPGDLPRAVHDYLSPRTRIAYFFDTEVDIDADSTSLQEVA</sequence>
<dbReference type="Pfam" id="PF13487">
    <property type="entry name" value="HD_5"/>
    <property type="match status" value="1"/>
</dbReference>
<dbReference type="NCBIfam" id="TIGR00277">
    <property type="entry name" value="HDIG"/>
    <property type="match status" value="1"/>
</dbReference>
<feature type="compositionally biased region" description="Low complexity" evidence="1">
    <location>
        <begin position="69"/>
        <end position="95"/>
    </location>
</feature>
<name>A0A557QQZ4_9RHOO</name>
<dbReference type="InterPro" id="IPR021812">
    <property type="entry name" value="DUF3391"/>
</dbReference>
<accession>A0A557QQZ4</accession>
<dbReference type="PANTHER" id="PTHR43155">
    <property type="entry name" value="CYCLIC DI-GMP PHOSPHODIESTERASE PA4108-RELATED"/>
    <property type="match status" value="1"/>
</dbReference>
<evidence type="ECO:0000313" key="3">
    <source>
        <dbReference type="EMBL" id="TVO55323.1"/>
    </source>
</evidence>
<evidence type="ECO:0000259" key="2">
    <source>
        <dbReference type="PROSITE" id="PS51832"/>
    </source>
</evidence>
<dbReference type="RefSeq" id="WP_144309936.1">
    <property type="nucleotide sequence ID" value="NZ_VMNK01000011.1"/>
</dbReference>
<dbReference type="OrthoDB" id="9764808at2"/>